<feature type="non-terminal residue" evidence="1">
    <location>
        <position position="254"/>
    </location>
</feature>
<organism evidence="1 2">
    <name type="scientific">Batillaria attramentaria</name>
    <dbReference type="NCBI Taxonomy" id="370345"/>
    <lineage>
        <taxon>Eukaryota</taxon>
        <taxon>Metazoa</taxon>
        <taxon>Spiralia</taxon>
        <taxon>Lophotrochozoa</taxon>
        <taxon>Mollusca</taxon>
        <taxon>Gastropoda</taxon>
        <taxon>Caenogastropoda</taxon>
        <taxon>Sorbeoconcha</taxon>
        <taxon>Cerithioidea</taxon>
        <taxon>Batillariidae</taxon>
        <taxon>Batillaria</taxon>
    </lineage>
</organism>
<protein>
    <submittedName>
        <fullName evidence="1">Uncharacterized protein</fullName>
    </submittedName>
</protein>
<dbReference type="EMBL" id="JACVVK020000480">
    <property type="protein sequence ID" value="KAK7471722.1"/>
    <property type="molecule type" value="Genomic_DNA"/>
</dbReference>
<comment type="caution">
    <text evidence="1">The sequence shown here is derived from an EMBL/GenBank/DDBJ whole genome shotgun (WGS) entry which is preliminary data.</text>
</comment>
<dbReference type="AlphaFoldDB" id="A0ABD0JE48"/>
<keyword evidence="2" id="KW-1185">Reference proteome</keyword>
<feature type="non-terminal residue" evidence="1">
    <location>
        <position position="1"/>
    </location>
</feature>
<name>A0ABD0JE48_9CAEN</name>
<reference evidence="1 2" key="1">
    <citation type="journal article" date="2023" name="Sci. Data">
        <title>Genome assembly of the Korean intertidal mud-creeper Batillaria attramentaria.</title>
        <authorList>
            <person name="Patra A.K."/>
            <person name="Ho P.T."/>
            <person name="Jun S."/>
            <person name="Lee S.J."/>
            <person name="Kim Y."/>
            <person name="Won Y.J."/>
        </authorList>
    </citation>
    <scope>NUCLEOTIDE SEQUENCE [LARGE SCALE GENOMIC DNA]</scope>
    <source>
        <strain evidence="1">Wonlab-2016</strain>
    </source>
</reference>
<gene>
    <name evidence="1" type="ORF">BaRGS_00035604</name>
</gene>
<evidence type="ECO:0000313" key="1">
    <source>
        <dbReference type="EMBL" id="KAK7471722.1"/>
    </source>
</evidence>
<dbReference type="Proteomes" id="UP001519460">
    <property type="component" value="Unassembled WGS sequence"/>
</dbReference>
<sequence>KAPETPVLLRGESDLVLEAVRVVVTTATGGLPEGRPYTLVIPLRVPAPTQLTGLCRKHIDVSEAKCTRGWNWAFQLAHSAQAKINGPAVADELTALHYRSYYRSRTREPRFDAEARARLGLGLRLPDDVYVGGGLPREKLMRDEVSRVTIQPHRKGKSYVNGNPVPASIFPVVGREAFSSRGGRIDSSIPTVFIGSPETVAWSGKDTSSHTVGSELISRGFNQRETDEKPVCLFLAFQHRRIRFFFLAVRGTGK</sequence>
<accession>A0ABD0JE48</accession>
<evidence type="ECO:0000313" key="2">
    <source>
        <dbReference type="Proteomes" id="UP001519460"/>
    </source>
</evidence>
<proteinExistence type="predicted"/>